<dbReference type="EMBL" id="SDAM02000035">
    <property type="protein sequence ID" value="KAH6835365.1"/>
    <property type="molecule type" value="Genomic_DNA"/>
</dbReference>
<keyword evidence="1" id="KW-0812">Transmembrane</keyword>
<comment type="caution">
    <text evidence="2">The sequence shown here is derived from an EMBL/GenBank/DDBJ whole genome shotgun (WGS) entry which is preliminary data.</text>
</comment>
<feature type="transmembrane region" description="Helical" evidence="1">
    <location>
        <begin position="134"/>
        <end position="153"/>
    </location>
</feature>
<feature type="transmembrane region" description="Helical" evidence="1">
    <location>
        <begin position="160"/>
        <end position="178"/>
    </location>
</feature>
<evidence type="ECO:0000256" key="1">
    <source>
        <dbReference type="SAM" id="Phobius"/>
    </source>
</evidence>
<feature type="transmembrane region" description="Helical" evidence="1">
    <location>
        <begin position="54"/>
        <end position="75"/>
    </location>
</feature>
<keyword evidence="3" id="KW-1185">Reference proteome</keyword>
<dbReference type="Proteomes" id="UP001190926">
    <property type="component" value="Unassembled WGS sequence"/>
</dbReference>
<proteinExistence type="predicted"/>
<protein>
    <submittedName>
        <fullName evidence="2">Uncharacterized protein</fullName>
    </submittedName>
</protein>
<keyword evidence="1" id="KW-0472">Membrane</keyword>
<accession>A0AAD4JLU2</accession>
<dbReference type="PANTHER" id="PTHR33133">
    <property type="entry name" value="OS08G0107100 PROTEIN-RELATED"/>
    <property type="match status" value="1"/>
</dbReference>
<sequence>MKLVLKNGKSIASITTLSLLISSILILLFSFCYNFLKTYIIKNSSSGHISSLQFIIYVALVVSVELSFIYAYSAITRASGIAATLATATSYTDTAKLSSQHLFSIVKTKWRSPFPFMRRRDNYFLCGGSHSYSWRYLMHLLLFAAVGVAILLVRSNPNPLTITIMSLVAVAFFVSQLYTSVAWTLSAVIPVVEDGCEEEALEKSEKLVQGQRLHGFMLNLFIYLLAFIVVFSFWKIVGDKGSLNLMVYGLFIVNCISLLWILMSVVYTMYYFQCMEYHGQTIHPLGINFHYTRLPS</sequence>
<evidence type="ECO:0000313" key="2">
    <source>
        <dbReference type="EMBL" id="KAH6835365.1"/>
    </source>
</evidence>
<name>A0AAD4JLU2_PERFH</name>
<feature type="transmembrane region" description="Helical" evidence="1">
    <location>
        <begin position="12"/>
        <end position="33"/>
    </location>
</feature>
<reference evidence="2 3" key="1">
    <citation type="journal article" date="2021" name="Nat. Commun.">
        <title>Incipient diploidization of the medicinal plant Perilla within 10,000 years.</title>
        <authorList>
            <person name="Zhang Y."/>
            <person name="Shen Q."/>
            <person name="Leng L."/>
            <person name="Zhang D."/>
            <person name="Chen S."/>
            <person name="Shi Y."/>
            <person name="Ning Z."/>
            <person name="Chen S."/>
        </authorList>
    </citation>
    <scope>NUCLEOTIDE SEQUENCE [LARGE SCALE GENOMIC DNA]</scope>
    <source>
        <strain evidence="3">cv. PC099</strain>
    </source>
</reference>
<evidence type="ECO:0000313" key="3">
    <source>
        <dbReference type="Proteomes" id="UP001190926"/>
    </source>
</evidence>
<keyword evidence="1" id="KW-1133">Transmembrane helix</keyword>
<dbReference type="AlphaFoldDB" id="A0AAD4JLU2"/>
<feature type="transmembrane region" description="Helical" evidence="1">
    <location>
        <begin position="246"/>
        <end position="272"/>
    </location>
</feature>
<gene>
    <name evidence="2" type="ORF">C2S53_003216</name>
</gene>
<feature type="transmembrane region" description="Helical" evidence="1">
    <location>
        <begin position="216"/>
        <end position="234"/>
    </location>
</feature>
<dbReference type="PANTHER" id="PTHR33133:SF1">
    <property type="entry name" value="EXPRESSED PROTEIN-RELATED"/>
    <property type="match status" value="1"/>
</dbReference>
<organism evidence="2 3">
    <name type="scientific">Perilla frutescens var. hirtella</name>
    <name type="common">Perilla citriodora</name>
    <name type="synonym">Perilla setoyensis</name>
    <dbReference type="NCBI Taxonomy" id="608512"/>
    <lineage>
        <taxon>Eukaryota</taxon>
        <taxon>Viridiplantae</taxon>
        <taxon>Streptophyta</taxon>
        <taxon>Embryophyta</taxon>
        <taxon>Tracheophyta</taxon>
        <taxon>Spermatophyta</taxon>
        <taxon>Magnoliopsida</taxon>
        <taxon>eudicotyledons</taxon>
        <taxon>Gunneridae</taxon>
        <taxon>Pentapetalae</taxon>
        <taxon>asterids</taxon>
        <taxon>lamiids</taxon>
        <taxon>Lamiales</taxon>
        <taxon>Lamiaceae</taxon>
        <taxon>Nepetoideae</taxon>
        <taxon>Elsholtzieae</taxon>
        <taxon>Perilla</taxon>
    </lineage>
</organism>